<dbReference type="AlphaFoldDB" id="A0AAD7L0I9"/>
<proteinExistence type="predicted"/>
<feature type="compositionally biased region" description="Polar residues" evidence="1">
    <location>
        <begin position="207"/>
        <end position="222"/>
    </location>
</feature>
<feature type="region of interest" description="Disordered" evidence="1">
    <location>
        <begin position="188"/>
        <end position="291"/>
    </location>
</feature>
<dbReference type="Proteomes" id="UP001163823">
    <property type="component" value="Chromosome 12"/>
</dbReference>
<keyword evidence="3" id="KW-1185">Reference proteome</keyword>
<name>A0AAD7L0I9_QUISA</name>
<dbReference type="EMBL" id="JARAOO010000012">
    <property type="protein sequence ID" value="KAJ7948586.1"/>
    <property type="molecule type" value="Genomic_DNA"/>
</dbReference>
<comment type="caution">
    <text evidence="2">The sequence shown here is derived from an EMBL/GenBank/DDBJ whole genome shotgun (WGS) entry which is preliminary data.</text>
</comment>
<feature type="compositionally biased region" description="Low complexity" evidence="1">
    <location>
        <begin position="194"/>
        <end position="205"/>
    </location>
</feature>
<reference evidence="2" key="1">
    <citation type="journal article" date="2023" name="Science">
        <title>Elucidation of the pathway for biosynthesis of saponin adjuvants from the soapbark tree.</title>
        <authorList>
            <person name="Reed J."/>
            <person name="Orme A."/>
            <person name="El-Demerdash A."/>
            <person name="Owen C."/>
            <person name="Martin L.B.B."/>
            <person name="Misra R.C."/>
            <person name="Kikuchi S."/>
            <person name="Rejzek M."/>
            <person name="Martin A.C."/>
            <person name="Harkess A."/>
            <person name="Leebens-Mack J."/>
            <person name="Louveau T."/>
            <person name="Stephenson M.J."/>
            <person name="Osbourn A."/>
        </authorList>
    </citation>
    <scope>NUCLEOTIDE SEQUENCE</scope>
    <source>
        <strain evidence="2">S10</strain>
    </source>
</reference>
<feature type="compositionally biased region" description="Basic residues" evidence="1">
    <location>
        <begin position="113"/>
        <end position="122"/>
    </location>
</feature>
<evidence type="ECO:0000313" key="2">
    <source>
        <dbReference type="EMBL" id="KAJ7948586.1"/>
    </source>
</evidence>
<protein>
    <submittedName>
        <fullName evidence="2">Cyclic nucleotide-gated channel</fullName>
    </submittedName>
</protein>
<feature type="region of interest" description="Disordered" evidence="1">
    <location>
        <begin position="93"/>
        <end position="122"/>
    </location>
</feature>
<evidence type="ECO:0000313" key="3">
    <source>
        <dbReference type="Proteomes" id="UP001163823"/>
    </source>
</evidence>
<organism evidence="2 3">
    <name type="scientific">Quillaja saponaria</name>
    <name type="common">Soap bark tree</name>
    <dbReference type="NCBI Taxonomy" id="32244"/>
    <lineage>
        <taxon>Eukaryota</taxon>
        <taxon>Viridiplantae</taxon>
        <taxon>Streptophyta</taxon>
        <taxon>Embryophyta</taxon>
        <taxon>Tracheophyta</taxon>
        <taxon>Spermatophyta</taxon>
        <taxon>Magnoliopsida</taxon>
        <taxon>eudicotyledons</taxon>
        <taxon>Gunneridae</taxon>
        <taxon>Pentapetalae</taxon>
        <taxon>rosids</taxon>
        <taxon>fabids</taxon>
        <taxon>Fabales</taxon>
        <taxon>Quillajaceae</taxon>
        <taxon>Quillaja</taxon>
    </lineage>
</organism>
<gene>
    <name evidence="2" type="ORF">O6P43_029038</name>
</gene>
<accession>A0AAD7L0I9</accession>
<sequence length="461" mass="50948">MEISKKDLVLKKTKDRWAFLLFVIAQHSWLLPGLLIDIQEEIEAPMWVDLTLEANSSPQDVNDDWFQTSHLFHQWSSRQLKFAFSHPGQEAITSEVDLQEPSSPKLPPSVSRSRGKHYKSKKWREDYHDASFDQQHPARVISRRSFQVDFSSDQETKSKPKFLNSRGASGLKWGLVCEHRASGDALCISQKPKSSGGYLTSSLGSVENKSGESNARSTITTDNSHHHQQKFMEVSSQPVGHASGPLSGMRNGLRKSCATRKASRLKTDSVSRQSVGQQSSSGTSSVGSCSNPVYEVKRSTLTSRRLIEKTPESRNMTKWTLAEKNKMKPSNASKTSTLQNVGGKCSISRGNKISSAKPTPLEAVKPKVQYLALRERALVPLQVNRQNTSTAALKVKEKLGVGRHNYLAGAGKENSAAWSNSMHRKCSGTGNRVGSFVTVQKSTKQKVVVKTDRTGLASVRV</sequence>
<feature type="compositionally biased region" description="Low complexity" evidence="1">
    <location>
        <begin position="270"/>
        <end position="290"/>
    </location>
</feature>
<evidence type="ECO:0000256" key="1">
    <source>
        <dbReference type="SAM" id="MobiDB-lite"/>
    </source>
</evidence>